<evidence type="ECO:0000313" key="3">
    <source>
        <dbReference type="Proteomes" id="UP000007266"/>
    </source>
</evidence>
<sequence>MFGGGGVGGAPVNQLGLAILEALEGSDPFGGGFDSYESSGSFPRAFSLPEKGPLDNVIPGRRNITLPLNAAQQKQQDLFGCTFDPRACPEYDFKTPPNINKTASQVTINISPDVVTNVNVGTPSMDLSSEVPSFDLSRNKMSTPVKRPSSRVSGTSPPSSMVSGPCGPHLSRASTPSGMASGPSGSRLSGASPPSSMASGPPGSHLSRASTPSGMASGPSGSRLSGASPPSSMASGPRGSHLSRASTPSGMASGPSGSRLSGASPPSSMASGPCGPHLSRASTPSGMASGPSGSRLSGASPPSNLVSSPCTPHLSQFTPPNNMASGVSTSGGSSRYYTARSSVDDSLYVSASSSLTNASMECFAPCATSTPFGSIEQILQEIDKQNAEEKQLIMTNLKRYQSARRKFLGQ</sequence>
<name>D6X277_TRICA</name>
<feature type="compositionally biased region" description="Polar residues" evidence="1">
    <location>
        <begin position="243"/>
        <end position="259"/>
    </location>
</feature>
<reference evidence="2 3" key="2">
    <citation type="journal article" date="2010" name="Nucleic Acids Res.">
        <title>BeetleBase in 2010: revisions to provide comprehensive genomic information for Tribolium castaneum.</title>
        <authorList>
            <person name="Kim H.S."/>
            <person name="Murphy T."/>
            <person name="Xia J."/>
            <person name="Caragea D."/>
            <person name="Park Y."/>
            <person name="Beeman R.W."/>
            <person name="Lorenzen M.D."/>
            <person name="Butcher S."/>
            <person name="Manak J.R."/>
            <person name="Brown S.J."/>
        </authorList>
    </citation>
    <scope>GENOME REANNOTATION</scope>
    <source>
        <strain evidence="2 3">Georgia GA2</strain>
    </source>
</reference>
<feature type="compositionally biased region" description="Low complexity" evidence="1">
    <location>
        <begin position="150"/>
        <end position="160"/>
    </location>
</feature>
<dbReference type="HOGENOM" id="CLU_671451_0_0_1"/>
<evidence type="ECO:0000256" key="1">
    <source>
        <dbReference type="SAM" id="MobiDB-lite"/>
    </source>
</evidence>
<keyword evidence="3" id="KW-1185">Reference proteome</keyword>
<dbReference type="STRING" id="7070.D6X277"/>
<feature type="compositionally biased region" description="Polar residues" evidence="1">
    <location>
        <begin position="207"/>
        <end position="223"/>
    </location>
</feature>
<proteinExistence type="predicted"/>
<dbReference type="PhylomeDB" id="D6X277"/>
<feature type="region of interest" description="Disordered" evidence="1">
    <location>
        <begin position="128"/>
        <end position="334"/>
    </location>
</feature>
<protein>
    <submittedName>
        <fullName evidence="2">Uncharacterized protein</fullName>
    </submittedName>
</protein>
<feature type="compositionally biased region" description="Polar residues" evidence="1">
    <location>
        <begin position="172"/>
        <end position="187"/>
    </location>
</feature>
<organism evidence="2 3">
    <name type="scientific">Tribolium castaneum</name>
    <name type="common">Red flour beetle</name>
    <dbReference type="NCBI Taxonomy" id="7070"/>
    <lineage>
        <taxon>Eukaryota</taxon>
        <taxon>Metazoa</taxon>
        <taxon>Ecdysozoa</taxon>
        <taxon>Arthropoda</taxon>
        <taxon>Hexapoda</taxon>
        <taxon>Insecta</taxon>
        <taxon>Pterygota</taxon>
        <taxon>Neoptera</taxon>
        <taxon>Endopterygota</taxon>
        <taxon>Coleoptera</taxon>
        <taxon>Polyphaga</taxon>
        <taxon>Cucujiformia</taxon>
        <taxon>Tenebrionidae</taxon>
        <taxon>Tenebrionidae incertae sedis</taxon>
        <taxon>Tribolium</taxon>
    </lineage>
</organism>
<dbReference type="EMBL" id="KQ971371">
    <property type="protein sequence ID" value="EFA09901.1"/>
    <property type="molecule type" value="Genomic_DNA"/>
</dbReference>
<evidence type="ECO:0000313" key="2">
    <source>
        <dbReference type="EMBL" id="EFA09901.1"/>
    </source>
</evidence>
<dbReference type="AlphaFoldDB" id="D6X277"/>
<feature type="compositionally biased region" description="Low complexity" evidence="1">
    <location>
        <begin position="225"/>
        <end position="240"/>
    </location>
</feature>
<accession>D6X277</accession>
<feature type="compositionally biased region" description="Polar residues" evidence="1">
    <location>
        <begin position="280"/>
        <end position="334"/>
    </location>
</feature>
<gene>
    <name evidence="2" type="primary">GLEAN_12051</name>
    <name evidence="2" type="ORF">TcasGA2_TC012051</name>
</gene>
<feature type="compositionally biased region" description="Low complexity" evidence="1">
    <location>
        <begin position="261"/>
        <end position="276"/>
    </location>
</feature>
<dbReference type="InParanoid" id="D6X277"/>
<feature type="compositionally biased region" description="Low complexity" evidence="1">
    <location>
        <begin position="189"/>
        <end position="204"/>
    </location>
</feature>
<dbReference type="Proteomes" id="UP000007266">
    <property type="component" value="Linkage group 9"/>
</dbReference>
<reference evidence="2 3" key="1">
    <citation type="journal article" date="2008" name="Nature">
        <title>The genome of the model beetle and pest Tribolium castaneum.</title>
        <authorList>
            <consortium name="Tribolium Genome Sequencing Consortium"/>
            <person name="Richards S."/>
            <person name="Gibbs R.A."/>
            <person name="Weinstock G.M."/>
            <person name="Brown S.J."/>
            <person name="Denell R."/>
            <person name="Beeman R.W."/>
            <person name="Gibbs R."/>
            <person name="Beeman R.W."/>
            <person name="Brown S.J."/>
            <person name="Bucher G."/>
            <person name="Friedrich M."/>
            <person name="Grimmelikhuijzen C.J."/>
            <person name="Klingler M."/>
            <person name="Lorenzen M."/>
            <person name="Richards S."/>
            <person name="Roth S."/>
            <person name="Schroder R."/>
            <person name="Tautz D."/>
            <person name="Zdobnov E.M."/>
            <person name="Muzny D."/>
            <person name="Gibbs R.A."/>
            <person name="Weinstock G.M."/>
            <person name="Attaway T."/>
            <person name="Bell S."/>
            <person name="Buhay C.J."/>
            <person name="Chandrabose M.N."/>
            <person name="Chavez D."/>
            <person name="Clerk-Blankenburg K.P."/>
            <person name="Cree A."/>
            <person name="Dao M."/>
            <person name="Davis C."/>
            <person name="Chacko J."/>
            <person name="Dinh H."/>
            <person name="Dugan-Rocha S."/>
            <person name="Fowler G."/>
            <person name="Garner T.T."/>
            <person name="Garnes J."/>
            <person name="Gnirke A."/>
            <person name="Hawes A."/>
            <person name="Hernandez J."/>
            <person name="Hines S."/>
            <person name="Holder M."/>
            <person name="Hume J."/>
            <person name="Jhangiani S.N."/>
            <person name="Joshi V."/>
            <person name="Khan Z.M."/>
            <person name="Jackson L."/>
            <person name="Kovar C."/>
            <person name="Kowis A."/>
            <person name="Lee S."/>
            <person name="Lewis L.R."/>
            <person name="Margolis J."/>
            <person name="Morgan M."/>
            <person name="Nazareth L.V."/>
            <person name="Nguyen N."/>
            <person name="Okwuonu G."/>
            <person name="Parker D."/>
            <person name="Richards S."/>
            <person name="Ruiz S.J."/>
            <person name="Santibanez J."/>
            <person name="Savard J."/>
            <person name="Scherer S.E."/>
            <person name="Schneider B."/>
            <person name="Sodergren E."/>
            <person name="Tautz D."/>
            <person name="Vattahil S."/>
            <person name="Villasana D."/>
            <person name="White C.S."/>
            <person name="Wright R."/>
            <person name="Park Y."/>
            <person name="Beeman R.W."/>
            <person name="Lord J."/>
            <person name="Oppert B."/>
            <person name="Lorenzen M."/>
            <person name="Brown S."/>
            <person name="Wang L."/>
            <person name="Savard J."/>
            <person name="Tautz D."/>
            <person name="Richards S."/>
            <person name="Weinstock G."/>
            <person name="Gibbs R.A."/>
            <person name="Liu Y."/>
            <person name="Worley K."/>
            <person name="Weinstock G."/>
            <person name="Elsik C.G."/>
            <person name="Reese J.T."/>
            <person name="Elhaik E."/>
            <person name="Landan G."/>
            <person name="Graur D."/>
            <person name="Arensburger P."/>
            <person name="Atkinson P."/>
            <person name="Beeman R.W."/>
            <person name="Beidler J."/>
            <person name="Brown S.J."/>
            <person name="Demuth J.P."/>
            <person name="Drury D.W."/>
            <person name="Du Y.Z."/>
            <person name="Fujiwara H."/>
            <person name="Lorenzen M."/>
            <person name="Maselli V."/>
            <person name="Osanai M."/>
            <person name="Park Y."/>
            <person name="Robertson H.M."/>
            <person name="Tu Z."/>
            <person name="Wang J.J."/>
            <person name="Wang S."/>
            <person name="Richards S."/>
            <person name="Song H."/>
            <person name="Zhang L."/>
            <person name="Sodergren E."/>
            <person name="Werner D."/>
            <person name="Stanke M."/>
            <person name="Morgenstern B."/>
            <person name="Solovyev V."/>
            <person name="Kosarev P."/>
            <person name="Brown G."/>
            <person name="Chen H.C."/>
            <person name="Ermolaeva O."/>
            <person name="Hlavina W."/>
            <person name="Kapustin Y."/>
            <person name="Kiryutin B."/>
            <person name="Kitts P."/>
            <person name="Maglott D."/>
            <person name="Pruitt K."/>
            <person name="Sapojnikov V."/>
            <person name="Souvorov A."/>
            <person name="Mackey A.J."/>
            <person name="Waterhouse R.M."/>
            <person name="Wyder S."/>
            <person name="Zdobnov E.M."/>
            <person name="Zdobnov E.M."/>
            <person name="Wyder S."/>
            <person name="Kriventseva E.V."/>
            <person name="Kadowaki T."/>
            <person name="Bork P."/>
            <person name="Aranda M."/>
            <person name="Bao R."/>
            <person name="Beermann A."/>
            <person name="Berns N."/>
            <person name="Bolognesi R."/>
            <person name="Bonneton F."/>
            <person name="Bopp D."/>
            <person name="Brown S.J."/>
            <person name="Bucher G."/>
            <person name="Butts T."/>
            <person name="Chaumot A."/>
            <person name="Denell R.E."/>
            <person name="Ferrier D.E."/>
            <person name="Friedrich M."/>
            <person name="Gordon C.M."/>
            <person name="Jindra M."/>
            <person name="Klingler M."/>
            <person name="Lan Q."/>
            <person name="Lattorff H.M."/>
            <person name="Laudet V."/>
            <person name="von Levetsow C."/>
            <person name="Liu Z."/>
            <person name="Lutz R."/>
            <person name="Lynch J.A."/>
            <person name="da Fonseca R.N."/>
            <person name="Posnien N."/>
            <person name="Reuter R."/>
            <person name="Roth S."/>
            <person name="Savard J."/>
            <person name="Schinko J.B."/>
            <person name="Schmitt C."/>
            <person name="Schoppmeier M."/>
            <person name="Schroder R."/>
            <person name="Shippy T.D."/>
            <person name="Simonnet F."/>
            <person name="Marques-Souza H."/>
            <person name="Tautz D."/>
            <person name="Tomoyasu Y."/>
            <person name="Trauner J."/>
            <person name="Van der Zee M."/>
            <person name="Vervoort M."/>
            <person name="Wittkopp N."/>
            <person name="Wimmer E.A."/>
            <person name="Yang X."/>
            <person name="Jones A.K."/>
            <person name="Sattelle D.B."/>
            <person name="Ebert P.R."/>
            <person name="Nelson D."/>
            <person name="Scott J.G."/>
            <person name="Beeman R.W."/>
            <person name="Muthukrishnan S."/>
            <person name="Kramer K.J."/>
            <person name="Arakane Y."/>
            <person name="Beeman R.W."/>
            <person name="Zhu Q."/>
            <person name="Hogenkamp D."/>
            <person name="Dixit R."/>
            <person name="Oppert B."/>
            <person name="Jiang H."/>
            <person name="Zou Z."/>
            <person name="Marshall J."/>
            <person name="Elpidina E."/>
            <person name="Vinokurov K."/>
            <person name="Oppert C."/>
            <person name="Zou Z."/>
            <person name="Evans J."/>
            <person name="Lu Z."/>
            <person name="Zhao P."/>
            <person name="Sumathipala N."/>
            <person name="Altincicek B."/>
            <person name="Vilcinskas A."/>
            <person name="Williams M."/>
            <person name="Hultmark D."/>
            <person name="Hetru C."/>
            <person name="Jiang H."/>
            <person name="Grimmelikhuijzen C.J."/>
            <person name="Hauser F."/>
            <person name="Cazzamali G."/>
            <person name="Williamson M."/>
            <person name="Park Y."/>
            <person name="Li B."/>
            <person name="Tanaka Y."/>
            <person name="Predel R."/>
            <person name="Neupert S."/>
            <person name="Schachtner J."/>
            <person name="Verleyen P."/>
            <person name="Raible F."/>
            <person name="Bork P."/>
            <person name="Friedrich M."/>
            <person name="Walden K.K."/>
            <person name="Robertson H.M."/>
            <person name="Angeli S."/>
            <person name="Foret S."/>
            <person name="Bucher G."/>
            <person name="Schuetz S."/>
            <person name="Maleszka R."/>
            <person name="Wimmer E.A."/>
            <person name="Beeman R.W."/>
            <person name="Lorenzen M."/>
            <person name="Tomoyasu Y."/>
            <person name="Miller S.C."/>
            <person name="Grossmann D."/>
            <person name="Bucher G."/>
        </authorList>
    </citation>
    <scope>NUCLEOTIDE SEQUENCE [LARGE SCALE GENOMIC DNA]</scope>
    <source>
        <strain evidence="2 3">Georgia GA2</strain>
    </source>
</reference>